<dbReference type="Pfam" id="PF13556">
    <property type="entry name" value="HTH_30"/>
    <property type="match status" value="1"/>
</dbReference>
<protein>
    <submittedName>
        <fullName evidence="4">PucR family transcriptional regulator</fullName>
    </submittedName>
</protein>
<feature type="domain" description="PucR C-terminal helix-turn-helix" evidence="2">
    <location>
        <begin position="341"/>
        <end position="396"/>
    </location>
</feature>
<dbReference type="Gene3D" id="1.10.10.2840">
    <property type="entry name" value="PucR C-terminal helix-turn-helix domain"/>
    <property type="match status" value="1"/>
</dbReference>
<dbReference type="InterPro" id="IPR051448">
    <property type="entry name" value="CdaR-like_regulators"/>
</dbReference>
<proteinExistence type="inferred from homology"/>
<organism evidence="4 5">
    <name type="scientific">Gordonia desulfuricans</name>
    <dbReference type="NCBI Taxonomy" id="89051"/>
    <lineage>
        <taxon>Bacteria</taxon>
        <taxon>Bacillati</taxon>
        <taxon>Actinomycetota</taxon>
        <taxon>Actinomycetes</taxon>
        <taxon>Mycobacteriales</taxon>
        <taxon>Gordoniaceae</taxon>
        <taxon>Gordonia</taxon>
    </lineage>
</organism>
<dbReference type="RefSeq" id="WP_059036691.1">
    <property type="nucleotide sequence ID" value="NZ_JAADZU010000023.1"/>
</dbReference>
<dbReference type="InterPro" id="IPR041522">
    <property type="entry name" value="CdaR_GGDEF"/>
</dbReference>
<feature type="domain" description="CdaR GGDEF-like" evidence="3">
    <location>
        <begin position="191"/>
        <end position="292"/>
    </location>
</feature>
<gene>
    <name evidence="4" type="ORF">GYA93_09125</name>
</gene>
<dbReference type="PANTHER" id="PTHR33744:SF1">
    <property type="entry name" value="DNA-BINDING TRANSCRIPTIONAL ACTIVATOR ADER"/>
    <property type="match status" value="1"/>
</dbReference>
<evidence type="ECO:0000259" key="2">
    <source>
        <dbReference type="Pfam" id="PF13556"/>
    </source>
</evidence>
<reference evidence="4 5" key="1">
    <citation type="submission" date="2020-01" db="EMBL/GenBank/DDBJ databases">
        <title>Investigation of new actinobacteria for the biodesulphurisation of diesel fuel.</title>
        <authorList>
            <person name="Athi Narayanan S.M."/>
        </authorList>
    </citation>
    <scope>NUCLEOTIDE SEQUENCE [LARGE SCALE GENOMIC DNA]</scope>
    <source>
        <strain evidence="4 5">213E</strain>
    </source>
</reference>
<dbReference type="Pfam" id="PF17853">
    <property type="entry name" value="GGDEF_2"/>
    <property type="match status" value="1"/>
</dbReference>
<evidence type="ECO:0000313" key="5">
    <source>
        <dbReference type="Proteomes" id="UP000466307"/>
    </source>
</evidence>
<name>A0A7K3LQD1_9ACTN</name>
<comment type="similarity">
    <text evidence="1">Belongs to the CdaR family.</text>
</comment>
<dbReference type="AlphaFoldDB" id="A0A7K3LQD1"/>
<evidence type="ECO:0000313" key="4">
    <source>
        <dbReference type="EMBL" id="NDK89737.1"/>
    </source>
</evidence>
<dbReference type="Proteomes" id="UP000466307">
    <property type="component" value="Unassembled WGS sequence"/>
</dbReference>
<dbReference type="InterPro" id="IPR025736">
    <property type="entry name" value="PucR_C-HTH_dom"/>
</dbReference>
<comment type="caution">
    <text evidence="4">The sequence shown here is derived from an EMBL/GenBank/DDBJ whole genome shotgun (WGS) entry which is preliminary data.</text>
</comment>
<dbReference type="EMBL" id="JAADZU010000023">
    <property type="protein sequence ID" value="NDK89737.1"/>
    <property type="molecule type" value="Genomic_DNA"/>
</dbReference>
<keyword evidence="5" id="KW-1185">Reference proteome</keyword>
<dbReference type="InterPro" id="IPR042070">
    <property type="entry name" value="PucR_C-HTH_sf"/>
</dbReference>
<sequence>MTTPWPTTSPAVRDLIRRGAELILDPPADWVKEIHEASLSGDRIRAVAEDPVLADGIRRTNMANVMRWATYTAAHPGERVPIAITAEILTGARDLVRRGLDEASLDAFRTTQAVAWRRWMDIAFHLTDDPVILRELLDVSSLSISTFIDDTVNAMSERMRAEREELTRGSHAERRQAVSLVLEGAPIPHARAEAQLGYRLSGPQVAAVVWSMVPDATEMLEAACDVLARSARVTTRLTVAASATSWWIWLPTHDVGTPDLGDLPEVRVSLGRSGDGVDGFRSAHFQAVATQRLHAQLGVRRRQLVTYDDIRLVSLLIRDSAATEEFVDDILGDLATADDDLRTTIHTWISVQCNTSRTAELLYTHRNTIIRRLARADELLPRPLAENMVDVAVALELLRWRE</sequence>
<evidence type="ECO:0000259" key="3">
    <source>
        <dbReference type="Pfam" id="PF17853"/>
    </source>
</evidence>
<evidence type="ECO:0000256" key="1">
    <source>
        <dbReference type="ARBA" id="ARBA00006754"/>
    </source>
</evidence>
<accession>A0A7K3LQD1</accession>
<dbReference type="PANTHER" id="PTHR33744">
    <property type="entry name" value="CARBOHYDRATE DIACID REGULATOR"/>
    <property type="match status" value="1"/>
</dbReference>